<protein>
    <submittedName>
        <fullName evidence="2">Uncharacterized protein</fullName>
    </submittedName>
</protein>
<dbReference type="EMBL" id="OZ034816">
    <property type="protein sequence ID" value="CAL1378307.1"/>
    <property type="molecule type" value="Genomic_DNA"/>
</dbReference>
<dbReference type="Proteomes" id="UP001497516">
    <property type="component" value="Chromosome 3"/>
</dbReference>
<feature type="region of interest" description="Disordered" evidence="1">
    <location>
        <begin position="1"/>
        <end position="55"/>
    </location>
</feature>
<gene>
    <name evidence="2" type="ORF">LTRI10_LOCUS19900</name>
</gene>
<feature type="compositionally biased region" description="Basic and acidic residues" evidence="1">
    <location>
        <begin position="45"/>
        <end position="55"/>
    </location>
</feature>
<name>A0AAV2DXU7_9ROSI</name>
<sequence>MATGKKTARRQRGGRREAMATGDVRRRLPATETTRQAAEAVKQSKVVEAEKRDEDDGACRLVRFSRWTRAARVGTWNSWPLLGITNPIHLPRSVNSGFDGNDEHIGEEDWVGEEGDV</sequence>
<proteinExistence type="predicted"/>
<feature type="compositionally biased region" description="Basic and acidic residues" evidence="1">
    <location>
        <begin position="14"/>
        <end position="26"/>
    </location>
</feature>
<evidence type="ECO:0000313" key="2">
    <source>
        <dbReference type="EMBL" id="CAL1378307.1"/>
    </source>
</evidence>
<feature type="compositionally biased region" description="Basic residues" evidence="1">
    <location>
        <begin position="1"/>
        <end position="13"/>
    </location>
</feature>
<keyword evidence="3" id="KW-1185">Reference proteome</keyword>
<reference evidence="2 3" key="1">
    <citation type="submission" date="2024-04" db="EMBL/GenBank/DDBJ databases">
        <authorList>
            <person name="Fracassetti M."/>
        </authorList>
    </citation>
    <scope>NUCLEOTIDE SEQUENCE [LARGE SCALE GENOMIC DNA]</scope>
</reference>
<evidence type="ECO:0000256" key="1">
    <source>
        <dbReference type="SAM" id="MobiDB-lite"/>
    </source>
</evidence>
<dbReference type="AlphaFoldDB" id="A0AAV2DXU7"/>
<feature type="compositionally biased region" description="Acidic residues" evidence="1">
    <location>
        <begin position="105"/>
        <end position="117"/>
    </location>
</feature>
<accession>A0AAV2DXU7</accession>
<evidence type="ECO:0000313" key="3">
    <source>
        <dbReference type="Proteomes" id="UP001497516"/>
    </source>
</evidence>
<organism evidence="2 3">
    <name type="scientific">Linum trigynum</name>
    <dbReference type="NCBI Taxonomy" id="586398"/>
    <lineage>
        <taxon>Eukaryota</taxon>
        <taxon>Viridiplantae</taxon>
        <taxon>Streptophyta</taxon>
        <taxon>Embryophyta</taxon>
        <taxon>Tracheophyta</taxon>
        <taxon>Spermatophyta</taxon>
        <taxon>Magnoliopsida</taxon>
        <taxon>eudicotyledons</taxon>
        <taxon>Gunneridae</taxon>
        <taxon>Pentapetalae</taxon>
        <taxon>rosids</taxon>
        <taxon>fabids</taxon>
        <taxon>Malpighiales</taxon>
        <taxon>Linaceae</taxon>
        <taxon>Linum</taxon>
    </lineage>
</organism>
<feature type="region of interest" description="Disordered" evidence="1">
    <location>
        <begin position="92"/>
        <end position="117"/>
    </location>
</feature>